<dbReference type="Gene3D" id="1.20.120.330">
    <property type="entry name" value="Nucleotidyltransferases domain 2"/>
    <property type="match status" value="1"/>
</dbReference>
<protein>
    <submittedName>
        <fullName evidence="1">PaREP1-like protein</fullName>
    </submittedName>
</protein>
<evidence type="ECO:0000313" key="1">
    <source>
        <dbReference type="EMBL" id="AET32310.1"/>
    </source>
</evidence>
<dbReference type="EMBL" id="CP003098">
    <property type="protein sequence ID" value="AET32310.1"/>
    <property type="molecule type" value="Genomic_DNA"/>
</dbReference>
<dbReference type="RefSeq" id="WP_014288138.1">
    <property type="nucleotide sequence ID" value="NC_016645.1"/>
</dbReference>
<dbReference type="Proteomes" id="UP000005867">
    <property type="component" value="Chromosome"/>
</dbReference>
<proteinExistence type="predicted"/>
<dbReference type="KEGG" id="pyr:P186_0869"/>
<evidence type="ECO:0000313" key="2">
    <source>
        <dbReference type="Proteomes" id="UP000005867"/>
    </source>
</evidence>
<dbReference type="AlphaFoldDB" id="G7VB00"/>
<dbReference type="PANTHER" id="PTHR34237">
    <property type="entry name" value="PAREP8-RELATED"/>
    <property type="match status" value="1"/>
</dbReference>
<gene>
    <name evidence="1" type="ORF">P186_0869</name>
</gene>
<name>G7VB00_9CREN</name>
<dbReference type="OrthoDB" id="30877at2157"/>
<dbReference type="STRING" id="1104324.P186_0869"/>
<dbReference type="HOGENOM" id="CLU_115256_4_0_2"/>
<organism evidence="1 2">
    <name type="scientific">Pyrobaculum ferrireducens</name>
    <dbReference type="NCBI Taxonomy" id="1104324"/>
    <lineage>
        <taxon>Archaea</taxon>
        <taxon>Thermoproteota</taxon>
        <taxon>Thermoprotei</taxon>
        <taxon>Thermoproteales</taxon>
        <taxon>Thermoproteaceae</taxon>
        <taxon>Pyrobaculum</taxon>
    </lineage>
</organism>
<reference evidence="1 2" key="1">
    <citation type="journal article" date="2012" name="J. Bacteriol.">
        <title>Complete genome sequence of strain 1860, a crenarchaeon of the genus pyrobaculum able to grow with various electron acceptors.</title>
        <authorList>
            <person name="Mardanov A.V."/>
            <person name="Gumerov V.M."/>
            <person name="Slobodkina G.B."/>
            <person name="Beletsky A.V."/>
            <person name="Bonch-Osmolovskaya E.A."/>
            <person name="Ravin N.V."/>
            <person name="Skryabin K.G."/>
        </authorList>
    </citation>
    <scope>NUCLEOTIDE SEQUENCE [LARGE SCALE GENOMIC DNA]</scope>
    <source>
        <strain evidence="1 2">1860</strain>
    </source>
</reference>
<keyword evidence="2" id="KW-1185">Reference proteome</keyword>
<dbReference type="eggNOG" id="arCOG03722">
    <property type="taxonomic scope" value="Archaea"/>
</dbReference>
<dbReference type="InterPro" id="IPR010268">
    <property type="entry name" value="PaREP1"/>
</dbReference>
<sequence>MALVISPPIAEILRRAAGGRDLEEFLVELLAARLDPPERVEVYLKLHEKYLREAEELYQKGDLQQAGEKYWGAVTALLSAIAERRGLRHFSHRDYAEVVEVLHEESGDGDIPRLFASAERLRANFYHGFLREASFRIHRSDVLTLVEKLKKFLK</sequence>
<dbReference type="GeneID" id="11595128"/>
<dbReference type="Pfam" id="PF05942">
    <property type="entry name" value="PaREP1"/>
    <property type="match status" value="1"/>
</dbReference>
<accession>G7VB00</accession>
<dbReference type="BioCyc" id="PSP1104324:GJSN-849-MONOMER"/>
<dbReference type="PANTHER" id="PTHR34237:SF1">
    <property type="entry name" value="PAREP8"/>
    <property type="match status" value="1"/>
</dbReference>